<keyword evidence="4" id="KW-1185">Reference proteome</keyword>
<name>U5NEK6_9ADEN</name>
<organism evidence="2 4">
    <name type="scientific">turkey adenovirus 5</name>
    <dbReference type="NCBI Taxonomy" id="1408258"/>
    <lineage>
        <taxon>Viruses</taxon>
        <taxon>Varidnaviria</taxon>
        <taxon>Bamfordvirae</taxon>
        <taxon>Preplasmiviricota</taxon>
        <taxon>Polisuviricotina</taxon>
        <taxon>Pharingeaviricetes</taxon>
        <taxon>Rowavirales</taxon>
        <taxon>Adenoviridae</taxon>
        <taxon>Aviadenovirus</taxon>
        <taxon>Aviadenovirus gallopavoquintum</taxon>
        <taxon>Turkey aviadenovirus D</taxon>
    </lineage>
</organism>
<dbReference type="RefSeq" id="YP_008719847.1">
    <property type="nucleotide sequence ID" value="NC_022613.1"/>
</dbReference>
<evidence type="ECO:0000313" key="2">
    <source>
        <dbReference type="EMBL" id="AGX93328.1"/>
    </source>
</evidence>
<dbReference type="Proteomes" id="UP000120888">
    <property type="component" value="Segment"/>
</dbReference>
<evidence type="ECO:0000259" key="1">
    <source>
        <dbReference type="Pfam" id="PF01057"/>
    </source>
</evidence>
<dbReference type="GeneID" id="17401011"/>
<dbReference type="SUPFAM" id="SSF52540">
    <property type="entry name" value="P-loop containing nucleoside triphosphate hydrolases"/>
    <property type="match status" value="1"/>
</dbReference>
<reference evidence="4 5" key="1">
    <citation type="journal article" date="2014" name="J. Gen. Virol.">
        <title>Whole-genome sequences of two turkey adenovirus types reveal the existence of two unknown lineages that merit the establishment of novel species within the genus Aviadenovirus.</title>
        <authorList>
            <person name="Marek A."/>
            <person name="Ballmann M.Z."/>
            <person name="Kosiol C."/>
            <person name="Harrach B."/>
            <person name="Schlotterer C."/>
            <person name="Hess M."/>
        </authorList>
    </citation>
    <scope>NUCLEOTIDE SEQUENCE [LARGE SCALE GENOMIC DNA]</scope>
    <source>
        <strain evidence="2">1277BT</strain>
        <strain evidence="3">D1648</strain>
    </source>
</reference>
<dbReference type="Pfam" id="PF01057">
    <property type="entry name" value="Parvo_NS1"/>
    <property type="match status" value="1"/>
</dbReference>
<dbReference type="OrthoDB" id="6479at10239"/>
<dbReference type="Gene3D" id="3.40.50.300">
    <property type="entry name" value="P-loop containing nucleotide triphosphate hydrolases"/>
    <property type="match status" value="1"/>
</dbReference>
<feature type="domain" description="Parvovirus non-structural protein 1 helicase" evidence="1">
    <location>
        <begin position="2"/>
        <end position="264"/>
    </location>
</feature>
<dbReference type="KEGG" id="vg:17401011"/>
<protein>
    <submittedName>
        <fullName evidence="2">ORF2</fullName>
    </submittedName>
</protein>
<dbReference type="EMBL" id="KF477313">
    <property type="protein sequence ID" value="AGX93328.1"/>
    <property type="molecule type" value="Genomic_DNA"/>
</dbReference>
<evidence type="ECO:0000313" key="5">
    <source>
        <dbReference type="Proteomes" id="UP000315075"/>
    </source>
</evidence>
<dbReference type="GO" id="GO:0019079">
    <property type="term" value="P:viral genome replication"/>
    <property type="evidence" value="ECO:0007669"/>
    <property type="project" value="InterPro"/>
</dbReference>
<evidence type="ECO:0000313" key="4">
    <source>
        <dbReference type="Proteomes" id="UP000120888"/>
    </source>
</evidence>
<accession>U5NEK6</accession>
<sequence>MTRESERYWSLVHSLIDRGIVSRERWQLIDPAQYNYYNRHRSRGFKIRHILRDVVRHMCWSRTLSDYITDGSDVTEDEMLHNPVYELLRVNGYDPVFVGSLILLWASHASSRNTLWIRGLPETGAPYLAEAIVYCSPLLGSVDWRNKSNPFEGCPSCLVYWWDGGYIYDCCVGLVKQVLRGEHVILPSDGLRGVPSCPELFRTPVLIYSQKDMCVTRLRSGELSLEHSSGLRDCMYVIHLLQGLEISCAISCADVRRFLGWCQTCPVPVYDTHELK</sequence>
<proteinExistence type="predicted"/>
<dbReference type="InterPro" id="IPR001257">
    <property type="entry name" value="Parvovirus_NS1_helicase"/>
</dbReference>
<evidence type="ECO:0000313" key="3">
    <source>
        <dbReference type="EMBL" id="AGX93365.1"/>
    </source>
</evidence>
<dbReference type="Proteomes" id="UP000315075">
    <property type="component" value="Segment"/>
</dbReference>
<dbReference type="InterPro" id="IPR027417">
    <property type="entry name" value="P-loop_NTPase"/>
</dbReference>
<dbReference type="EMBL" id="KF477314">
    <property type="protein sequence ID" value="AGX93365.1"/>
    <property type="molecule type" value="Genomic_DNA"/>
</dbReference>